<feature type="domain" description="ABC toxin N-terminal" evidence="3">
    <location>
        <begin position="796"/>
        <end position="912"/>
    </location>
</feature>
<accession>A0A6A5UEE8</accession>
<evidence type="ECO:0000256" key="1">
    <source>
        <dbReference type="SAM" id="MobiDB-lite"/>
    </source>
</evidence>
<feature type="compositionally biased region" description="Polar residues" evidence="1">
    <location>
        <begin position="1069"/>
        <end position="1078"/>
    </location>
</feature>
<feature type="region of interest" description="Disordered" evidence="1">
    <location>
        <begin position="266"/>
        <end position="288"/>
    </location>
</feature>
<proteinExistence type="predicted"/>
<dbReference type="Proteomes" id="UP000800035">
    <property type="component" value="Unassembled WGS sequence"/>
</dbReference>
<dbReference type="OrthoDB" id="4940706at2759"/>
<evidence type="ECO:0000313" key="4">
    <source>
        <dbReference type="EMBL" id="KAF1962680.1"/>
    </source>
</evidence>
<dbReference type="Pfam" id="PF18276">
    <property type="entry name" value="TcA_TcB_BD"/>
    <property type="match status" value="1"/>
</dbReference>
<feature type="region of interest" description="Disordered" evidence="1">
    <location>
        <begin position="1689"/>
        <end position="1713"/>
    </location>
</feature>
<dbReference type="InterPro" id="IPR040840">
    <property type="entry name" value="TcA_TcB_BD"/>
</dbReference>
<feature type="compositionally biased region" description="Polar residues" evidence="1">
    <location>
        <begin position="1260"/>
        <end position="1272"/>
    </location>
</feature>
<protein>
    <submittedName>
        <fullName evidence="4">Uncharacterized protein</fullName>
    </submittedName>
</protein>
<name>A0A6A5UEE8_9PLEO</name>
<dbReference type="InterPro" id="IPR046839">
    <property type="entry name" value="ABC_toxin_N"/>
</dbReference>
<feature type="domain" description="Tc toxin complex TcA C-terminal TcB-binding" evidence="2">
    <location>
        <begin position="1363"/>
        <end position="1607"/>
    </location>
</feature>
<feature type="compositionally biased region" description="Low complexity" evidence="1">
    <location>
        <begin position="1054"/>
        <end position="1063"/>
    </location>
</feature>
<feature type="compositionally biased region" description="Polar residues" evidence="1">
    <location>
        <begin position="1282"/>
        <end position="1292"/>
    </location>
</feature>
<sequence length="1732" mass="196201">MSTFHCPKRSASWRKIITENLSDLASLAGFDGTTYWWDSKPTCTIRFIEVLSKLYASKFTVGEIVFLFTNKPHLRGDDPYPSTEADESLDDPLNVPEDDEIHGLWSLHRKLPDVSISEDDACHWAWASAQATLQVLEAEGRTVWPEARRFETQMPIGNTNAALWIRAGECSPFHIELRDERPGLLWANCRCRGAVQRLYLAPRAMLSPFAFIFSNFGRAAAYMVQEQFVYKRWRFFQLEFVCFVERCRIIAHHIHDAVTAASRGKSSSDFVADGNRAQTPWEDDSGAPPSGFDVDPALGGGAFAALLGLVGTGLLGKYGYGAAWTETRGGMSGWGAASNYWNSPVITVLPRLDIEANEGQSRFASFKNGFALNQDTGDVLTACGADPFTVTWCGVLLIEGDGCYHFSMRCPRHSDYNDNDGACHCEKLKQWSVTLQRGQKTWSLLEQVFDENENENHHSRDIPATYSKSVPLRRGAYDIEVKFHQSEPYFDDSDDLRRFHTGFALEYTGPDTDNCLIEQRVGDSFRGRLRPLSHLAPRYSSYIPASFQGRPVARRFCLSACRSMCEWESELGYLLGNPSKFHGTSYYLDAEDHFCIHKAHFDFNLLPVGDAYFLTTLHDDQKVSPSWKRRAALFDWFERIFDYTRLRKWVREVCEPPVWLLFDHANLDSPQPVAQLVRFLDIDIALSGLALEYFQPPNGVWAISDPETITSLADERWATRVWLVGRYVERLKSHFYAPTTEVVHCRPALWAASPDGNVQLGNTTGNVNLARFVQRSALSKTDAPPRLSLITFLNDGLRLRARDALLSFLNTHNYPATDLADRLLLNVKARIDETTTRIDDAIGAVQRFMQRVKLGLEASLFRPDEALLERWECELSSFDKWQAAQRRKWYCESWIHWEEAAKLSRSEGFQSLKKSLGAHVSTLSRPERGQFWDQPSSSSVPGNSTIPSAQAFGLQTIAPGRLDSQLSIDSSNGAQAALIILPGAETLEHIPLWIQAAVRLGTRFLRVAASGLPIAAPYERRDKTNPCCVCRKEHAPVVDEFYFWLQDAHRFDPADAPAPQNADLHVNTPGVNVPTSSTRHMDPRTGEADPTSDWDAPTPQMLAWRSQPLVHLHWTRVRMGVLLDPRHSTEGIPLTEEQLTELHLDLVGRTFDSLIFSLFRSTNDAVVGFRYDITTDRAVVLPEAITSTEPPALPLPASLSEPLTATSLVIAASLRVDCHFQEASNWLRSSYDPLGRDNCWMQCEEAMEIPRPSLAKNEENTALSDSENNQDPGPSRAKNEENTVLSDSENNPFVISIRKDENNQRRCCAGPLRVRCPLLPRRTRQVGQSARTWSDSRISRNTLALGQCPSMQRLICMGQNFKENSGLCWQCYELALQTSQEAQQALRFELGNFSLSYIPSSLGSWNSLHEGLLAGERLKLALCAIERAHMTKHCRLHFPAALVLLKATGYCEVGLPEWLFDLDYPGHYMRRIRAVSLTVPCVAGPNTGVHCKLQQLNSAIRFRPRRSNRDTCKCCPTEKPHDSRKTLPVPYPNEPHVWRRYAGTEAIATSTGQSDSGLYELSFNDARYLPFEYSGAVSWWRIELPPENNHFDFDSLSDLVMHISYTAREGGENFARESNMLAQRFLPGDGWRLFDVRHELPEVWNVMKREVECEVCAAGGDWRVWCEKCEKNHRAEEWKCRTHHEDYSEDDEAREHGNKRRLARPKKKKRPIHAERNFILSLTRERFPFPTG</sequence>
<feature type="compositionally biased region" description="Basic residues" evidence="1">
    <location>
        <begin position="1697"/>
        <end position="1711"/>
    </location>
</feature>
<keyword evidence="5" id="KW-1185">Reference proteome</keyword>
<feature type="region of interest" description="Disordered" evidence="1">
    <location>
        <begin position="1250"/>
        <end position="1292"/>
    </location>
</feature>
<organism evidence="4 5">
    <name type="scientific">Byssothecium circinans</name>
    <dbReference type="NCBI Taxonomy" id="147558"/>
    <lineage>
        <taxon>Eukaryota</taxon>
        <taxon>Fungi</taxon>
        <taxon>Dikarya</taxon>
        <taxon>Ascomycota</taxon>
        <taxon>Pezizomycotina</taxon>
        <taxon>Dothideomycetes</taxon>
        <taxon>Pleosporomycetidae</taxon>
        <taxon>Pleosporales</taxon>
        <taxon>Massarineae</taxon>
        <taxon>Massarinaceae</taxon>
        <taxon>Byssothecium</taxon>
    </lineage>
</organism>
<evidence type="ECO:0000313" key="5">
    <source>
        <dbReference type="Proteomes" id="UP000800035"/>
    </source>
</evidence>
<reference evidence="4" key="1">
    <citation type="journal article" date="2020" name="Stud. Mycol.">
        <title>101 Dothideomycetes genomes: a test case for predicting lifestyles and emergence of pathogens.</title>
        <authorList>
            <person name="Haridas S."/>
            <person name="Albert R."/>
            <person name="Binder M."/>
            <person name="Bloem J."/>
            <person name="Labutti K."/>
            <person name="Salamov A."/>
            <person name="Andreopoulos B."/>
            <person name="Baker S."/>
            <person name="Barry K."/>
            <person name="Bills G."/>
            <person name="Bluhm B."/>
            <person name="Cannon C."/>
            <person name="Castanera R."/>
            <person name="Culley D."/>
            <person name="Daum C."/>
            <person name="Ezra D."/>
            <person name="Gonzalez J."/>
            <person name="Henrissat B."/>
            <person name="Kuo A."/>
            <person name="Liang C."/>
            <person name="Lipzen A."/>
            <person name="Lutzoni F."/>
            <person name="Magnuson J."/>
            <person name="Mondo S."/>
            <person name="Nolan M."/>
            <person name="Ohm R."/>
            <person name="Pangilinan J."/>
            <person name="Park H.-J."/>
            <person name="Ramirez L."/>
            <person name="Alfaro M."/>
            <person name="Sun H."/>
            <person name="Tritt A."/>
            <person name="Yoshinaga Y."/>
            <person name="Zwiers L.-H."/>
            <person name="Turgeon B."/>
            <person name="Goodwin S."/>
            <person name="Spatafora J."/>
            <person name="Crous P."/>
            <person name="Grigoriev I."/>
        </authorList>
    </citation>
    <scope>NUCLEOTIDE SEQUENCE</scope>
    <source>
        <strain evidence="4">CBS 675.92</strain>
    </source>
</reference>
<evidence type="ECO:0000259" key="2">
    <source>
        <dbReference type="Pfam" id="PF18276"/>
    </source>
</evidence>
<feature type="region of interest" description="Disordered" evidence="1">
    <location>
        <begin position="1054"/>
        <end position="1094"/>
    </location>
</feature>
<dbReference type="Pfam" id="PF20220">
    <property type="entry name" value="ABC_toxin_N"/>
    <property type="match status" value="1"/>
</dbReference>
<dbReference type="EMBL" id="ML976978">
    <property type="protein sequence ID" value="KAF1962680.1"/>
    <property type="molecule type" value="Genomic_DNA"/>
</dbReference>
<gene>
    <name evidence="4" type="ORF">CC80DRAFT_541833</name>
</gene>
<evidence type="ECO:0000259" key="3">
    <source>
        <dbReference type="Pfam" id="PF20220"/>
    </source>
</evidence>